<comment type="subcellular location">
    <subcellularLocation>
        <location evidence="1">Cytoplasm</location>
        <location evidence="1">Cytoskeleton</location>
        <location evidence="1">Cilium axoneme</location>
    </subcellularLocation>
</comment>
<keyword evidence="9" id="KW-1185">Reference proteome</keyword>
<accession>A0AA88IM28</accession>
<evidence type="ECO:0000256" key="1">
    <source>
        <dbReference type="ARBA" id="ARBA00004430"/>
    </source>
</evidence>
<keyword evidence="4" id="KW-0206">Cytoskeleton</keyword>
<evidence type="ECO:0000256" key="3">
    <source>
        <dbReference type="ARBA" id="ARBA00022737"/>
    </source>
</evidence>
<evidence type="ECO:0000259" key="7">
    <source>
        <dbReference type="PROSITE" id="PS51336"/>
    </source>
</evidence>
<dbReference type="EMBL" id="JAVRJZ010000002">
    <property type="protein sequence ID" value="KAK2726286.1"/>
    <property type="molecule type" value="Genomic_DNA"/>
</dbReference>
<evidence type="ECO:0000313" key="8">
    <source>
        <dbReference type="EMBL" id="KAK2726286.1"/>
    </source>
</evidence>
<feature type="region of interest" description="Disordered" evidence="6">
    <location>
        <begin position="179"/>
        <end position="219"/>
    </location>
</feature>
<feature type="compositionally biased region" description="Polar residues" evidence="6">
    <location>
        <begin position="180"/>
        <end position="203"/>
    </location>
</feature>
<sequence>MGRIRKQIFQYKSGVPIAVEDLIGSYGQKGDKQPWSHYVSRVDTALYSEQLREDRMMSALNRSTSPAPPPNYVTYDRCCLRFNATFTDGGITRHVVITYYLEDDSMTIVEPPVPNSGLIQGKLLTRQRPKRNVDDYLVWEDIKFDRSVKINGRDYKITGCDDWTVDFYAKAGIDVPFNRPRSSPLNERQVSQHRPATPQRNSVSPESHSHKSNGSSSRKYKLRQYLEHDGHVLRFSCIWDRTYEGCFNSEEAREPCVLSYFLADDTIEVRKEKKESSYSPSAKSERNPFGPNQLLSEQIIIKRQRVKKASSYSNCASLMDEEDFDHYDPEDFQLGRTIELYGKRLRITDCDAFTRSFYEEHFGIRF</sequence>
<dbReference type="AlphaFoldDB" id="A0AA88IM28"/>
<evidence type="ECO:0000256" key="2">
    <source>
        <dbReference type="ARBA" id="ARBA00022490"/>
    </source>
</evidence>
<dbReference type="Proteomes" id="UP001187531">
    <property type="component" value="Unassembled WGS sequence"/>
</dbReference>
<dbReference type="InterPro" id="IPR006602">
    <property type="entry name" value="DM10_dom"/>
</dbReference>
<dbReference type="PANTHER" id="PTHR12086">
    <property type="entry name" value="EF-HAND DOMAIN C-TERMINAL CONTAINING PROTEIN"/>
    <property type="match status" value="1"/>
</dbReference>
<proteinExistence type="predicted"/>
<feature type="domain" description="DM10" evidence="7">
    <location>
        <begin position="229"/>
        <end position="362"/>
    </location>
</feature>
<reference evidence="8" key="1">
    <citation type="submission" date="2023-07" db="EMBL/GenBank/DDBJ databases">
        <title>Chromosome-level genome assembly of Artemia franciscana.</title>
        <authorList>
            <person name="Jo E."/>
        </authorList>
    </citation>
    <scope>NUCLEOTIDE SEQUENCE</scope>
    <source>
        <tissue evidence="8">Whole body</tissue>
    </source>
</reference>
<evidence type="ECO:0000256" key="4">
    <source>
        <dbReference type="ARBA" id="ARBA00023212"/>
    </source>
</evidence>
<gene>
    <name evidence="8" type="ORF">QYM36_000670</name>
</gene>
<dbReference type="SMART" id="SM00676">
    <property type="entry name" value="DM10"/>
    <property type="match status" value="2"/>
</dbReference>
<dbReference type="InterPro" id="IPR040193">
    <property type="entry name" value="EFHC1/EFHC2/EFHB"/>
</dbReference>
<keyword evidence="2" id="KW-0963">Cytoplasm</keyword>
<keyword evidence="3" id="KW-0677">Repeat</keyword>
<protein>
    <recommendedName>
        <fullName evidence="7">DM10 domain-containing protein</fullName>
    </recommendedName>
</protein>
<dbReference type="Gene3D" id="2.30.29.170">
    <property type="match status" value="2"/>
</dbReference>
<feature type="domain" description="DM10" evidence="7">
    <location>
        <begin position="76"/>
        <end position="172"/>
    </location>
</feature>
<dbReference type="Pfam" id="PF06565">
    <property type="entry name" value="DM10_dom"/>
    <property type="match status" value="2"/>
</dbReference>
<dbReference type="PROSITE" id="PS51336">
    <property type="entry name" value="DM10"/>
    <property type="match status" value="2"/>
</dbReference>
<evidence type="ECO:0000313" key="9">
    <source>
        <dbReference type="Proteomes" id="UP001187531"/>
    </source>
</evidence>
<keyword evidence="5" id="KW-0966">Cell projection</keyword>
<evidence type="ECO:0000256" key="5">
    <source>
        <dbReference type="ARBA" id="ARBA00023273"/>
    </source>
</evidence>
<evidence type="ECO:0000256" key="6">
    <source>
        <dbReference type="SAM" id="MobiDB-lite"/>
    </source>
</evidence>
<dbReference type="GO" id="GO:0005930">
    <property type="term" value="C:axoneme"/>
    <property type="evidence" value="ECO:0007669"/>
    <property type="project" value="UniProtKB-SubCell"/>
</dbReference>
<comment type="caution">
    <text evidence="8">The sequence shown here is derived from an EMBL/GenBank/DDBJ whole genome shotgun (WGS) entry which is preliminary data.</text>
</comment>
<organism evidence="8 9">
    <name type="scientific">Artemia franciscana</name>
    <name type="common">Brine shrimp</name>
    <name type="synonym">Artemia sanfranciscana</name>
    <dbReference type="NCBI Taxonomy" id="6661"/>
    <lineage>
        <taxon>Eukaryota</taxon>
        <taxon>Metazoa</taxon>
        <taxon>Ecdysozoa</taxon>
        <taxon>Arthropoda</taxon>
        <taxon>Crustacea</taxon>
        <taxon>Branchiopoda</taxon>
        <taxon>Anostraca</taxon>
        <taxon>Artemiidae</taxon>
        <taxon>Artemia</taxon>
    </lineage>
</organism>
<name>A0AA88IM28_ARTSF</name>